<dbReference type="Pfam" id="PF02645">
    <property type="entry name" value="DegV"/>
    <property type="match status" value="1"/>
</dbReference>
<dbReference type="RefSeq" id="WP_317694765.1">
    <property type="nucleotide sequence ID" value="NZ_AP026801.1"/>
</dbReference>
<gene>
    <name evidence="2" type="ORF">KIMC2_10940</name>
</gene>
<proteinExistence type="predicted"/>
<dbReference type="Gene3D" id="3.30.1180.10">
    <property type="match status" value="1"/>
</dbReference>
<evidence type="ECO:0000313" key="3">
    <source>
        <dbReference type="Proteomes" id="UP001321804"/>
    </source>
</evidence>
<dbReference type="NCBIfam" id="TIGR00762">
    <property type="entry name" value="DegV"/>
    <property type="match status" value="1"/>
</dbReference>
<dbReference type="SUPFAM" id="SSF82549">
    <property type="entry name" value="DAK1/DegV-like"/>
    <property type="match status" value="1"/>
</dbReference>
<keyword evidence="1" id="KW-0446">Lipid-binding</keyword>
<dbReference type="GO" id="GO:0008289">
    <property type="term" value="F:lipid binding"/>
    <property type="evidence" value="ECO:0007669"/>
    <property type="project" value="UniProtKB-KW"/>
</dbReference>
<evidence type="ECO:0000256" key="1">
    <source>
        <dbReference type="ARBA" id="ARBA00023121"/>
    </source>
</evidence>
<keyword evidence="3" id="KW-1185">Reference proteome</keyword>
<reference evidence="2 3" key="1">
    <citation type="journal article" date="2023" name="Microbiol. Spectr.">
        <title>Symbiosis of Carpenter Bees with Uncharacterized Lactic Acid Bacteria Showing NAD Auxotrophy.</title>
        <authorList>
            <person name="Kawasaki S."/>
            <person name="Ozawa K."/>
            <person name="Mori T."/>
            <person name="Yamamoto A."/>
            <person name="Ito M."/>
            <person name="Ohkuma M."/>
            <person name="Sakamoto M."/>
            <person name="Matsutani M."/>
        </authorList>
    </citation>
    <scope>NUCLEOTIDE SEQUENCE [LARGE SCALE GENOMIC DNA]</scope>
    <source>
        <strain evidence="2 3">KimC2</strain>
    </source>
</reference>
<dbReference type="PANTHER" id="PTHR33434">
    <property type="entry name" value="DEGV DOMAIN-CONTAINING PROTEIN DR_1986-RELATED"/>
    <property type="match status" value="1"/>
</dbReference>
<dbReference type="InterPro" id="IPR043168">
    <property type="entry name" value="DegV_C"/>
</dbReference>
<dbReference type="Proteomes" id="UP001321804">
    <property type="component" value="Chromosome"/>
</dbReference>
<name>A0AAU9DIE3_9LACO</name>
<sequence>MSKIQIVTDSSVRLSDEEIEKYHIEVVPLRIEVDGKNYIDGIDITPTEFVEKMKEAKNLPKTSQPSLGDFVGVYSKYASQDKTILSIHMLSSLSGTVNVAREAAKISHGDVTVVDSDFTDRAQGFQVLKAAEMAENGATMDEILKEIEQIKNETGLYLAFPTLTNLIKGGRISRVTGMMSTLIRLKLIIQLKDQELVPVKKTRSMRGIEQYFDELINKFTQIPDLHAVGLSHVDAYDYGKELEEKIHALRPEVPVFLSETGPVIATHTGEKAMAVIYY</sequence>
<dbReference type="AlphaFoldDB" id="A0AAU9DIE3"/>
<organism evidence="2 3">
    <name type="scientific">Xylocopilactobacillus apis</name>
    <dbReference type="NCBI Taxonomy" id="2932183"/>
    <lineage>
        <taxon>Bacteria</taxon>
        <taxon>Bacillati</taxon>
        <taxon>Bacillota</taxon>
        <taxon>Bacilli</taxon>
        <taxon>Lactobacillales</taxon>
        <taxon>Lactobacillaceae</taxon>
        <taxon>Xylocopilactobacillus</taxon>
    </lineage>
</organism>
<dbReference type="InterPro" id="IPR050270">
    <property type="entry name" value="DegV_domain_contain"/>
</dbReference>
<protein>
    <recommendedName>
        <fullName evidence="4">DegV family protein</fullName>
    </recommendedName>
</protein>
<dbReference type="PANTHER" id="PTHR33434:SF8">
    <property type="entry name" value="DEGV DOMAIN-CONTAINING PROTEIN SPR1019"/>
    <property type="match status" value="1"/>
</dbReference>
<dbReference type="Gene3D" id="3.40.50.10170">
    <property type="match status" value="1"/>
</dbReference>
<evidence type="ECO:0000313" key="2">
    <source>
        <dbReference type="EMBL" id="BDR56532.1"/>
    </source>
</evidence>
<dbReference type="KEGG" id="xak:KIMC2_10940"/>
<accession>A0AAU9DIE3</accession>
<dbReference type="PROSITE" id="PS51482">
    <property type="entry name" value="DEGV"/>
    <property type="match status" value="1"/>
</dbReference>
<dbReference type="EMBL" id="AP026801">
    <property type="protein sequence ID" value="BDR56532.1"/>
    <property type="molecule type" value="Genomic_DNA"/>
</dbReference>
<dbReference type="InterPro" id="IPR003797">
    <property type="entry name" value="DegV"/>
</dbReference>
<evidence type="ECO:0008006" key="4">
    <source>
        <dbReference type="Google" id="ProtNLM"/>
    </source>
</evidence>